<dbReference type="SMART" id="SM00028">
    <property type="entry name" value="TPR"/>
    <property type="match status" value="2"/>
</dbReference>
<organism evidence="1 2">
    <name type="scientific">Flavobacterium sediminilitoris</name>
    <dbReference type="NCBI Taxonomy" id="2024526"/>
    <lineage>
        <taxon>Bacteria</taxon>
        <taxon>Pseudomonadati</taxon>
        <taxon>Bacteroidota</taxon>
        <taxon>Flavobacteriia</taxon>
        <taxon>Flavobacteriales</taxon>
        <taxon>Flavobacteriaceae</taxon>
        <taxon>Flavobacterium</taxon>
    </lineage>
</organism>
<sequence length="192" mass="21962">MEYKLPEDKIPIFNLNFEKGNELVDGLIIAKGERRPKLGFWNKRKAKKAIKYYSKCLSMIPNHWQTNWLIAKVYQAMSENKKALNHFETAVKIEKTNPDLPREASISAMDSGNVKLAVEYSQEAINRESNDAGLYCNHALNLMVLGNDDKAKIYIDRAIKMAPDDEINKNVYALINAVASGERKRPKYNELN</sequence>
<evidence type="ECO:0000313" key="2">
    <source>
        <dbReference type="Proteomes" id="UP000830454"/>
    </source>
</evidence>
<reference evidence="1" key="2">
    <citation type="submission" date="2022-04" db="EMBL/GenBank/DDBJ databases">
        <title>Complete Genome Sequence of Flavobacterium sediminilitoris YSM-43, Isolated from a Tidal Sediment.</title>
        <authorList>
            <person name="Lee P.A."/>
        </authorList>
    </citation>
    <scope>NUCLEOTIDE SEQUENCE</scope>
    <source>
        <strain evidence="1">YSM-43</strain>
    </source>
</reference>
<protein>
    <recommendedName>
        <fullName evidence="3">Tetratricopeptide repeat protein</fullName>
    </recommendedName>
</protein>
<dbReference type="Proteomes" id="UP000830454">
    <property type="component" value="Chromosome"/>
</dbReference>
<dbReference type="SUPFAM" id="SSF48452">
    <property type="entry name" value="TPR-like"/>
    <property type="match status" value="1"/>
</dbReference>
<dbReference type="EMBL" id="CP090145">
    <property type="protein sequence ID" value="UOX34047.1"/>
    <property type="molecule type" value="Genomic_DNA"/>
</dbReference>
<dbReference type="Pfam" id="PF13181">
    <property type="entry name" value="TPR_8"/>
    <property type="match status" value="2"/>
</dbReference>
<dbReference type="InterPro" id="IPR019734">
    <property type="entry name" value="TPR_rpt"/>
</dbReference>
<dbReference type="InterPro" id="IPR011990">
    <property type="entry name" value="TPR-like_helical_dom_sf"/>
</dbReference>
<evidence type="ECO:0000313" key="1">
    <source>
        <dbReference type="EMBL" id="UOX34047.1"/>
    </source>
</evidence>
<reference evidence="1" key="1">
    <citation type="submission" date="2021-12" db="EMBL/GenBank/DDBJ databases">
        <authorList>
            <person name="Cha I.-T."/>
            <person name="Lee K.-E."/>
            <person name="Park S.-J."/>
        </authorList>
    </citation>
    <scope>NUCLEOTIDE SEQUENCE</scope>
    <source>
        <strain evidence="1">YSM-43</strain>
    </source>
</reference>
<dbReference type="Gene3D" id="1.25.40.10">
    <property type="entry name" value="Tetratricopeptide repeat domain"/>
    <property type="match status" value="1"/>
</dbReference>
<accession>A0ABY4HMG1</accession>
<dbReference type="RefSeq" id="WP_246916678.1">
    <property type="nucleotide sequence ID" value="NZ_CP090145.1"/>
</dbReference>
<name>A0ABY4HMG1_9FLAO</name>
<keyword evidence="2" id="KW-1185">Reference proteome</keyword>
<evidence type="ECO:0008006" key="3">
    <source>
        <dbReference type="Google" id="ProtNLM"/>
    </source>
</evidence>
<gene>
    <name evidence="1" type="ORF">LXD69_00710</name>
</gene>
<proteinExistence type="predicted"/>